<dbReference type="STRING" id="1095630.A0A2J6TI28"/>
<dbReference type="PROSITE" id="PS00012">
    <property type="entry name" value="PHOSPHOPANTETHEINE"/>
    <property type="match status" value="3"/>
</dbReference>
<dbReference type="Gene3D" id="3.30.300.30">
    <property type="match status" value="3"/>
</dbReference>
<dbReference type="PROSITE" id="PS00455">
    <property type="entry name" value="AMP_BINDING"/>
    <property type="match status" value="1"/>
</dbReference>
<dbReference type="FunFam" id="3.30.300.30:FF:000033">
    <property type="entry name" value="Nonribosomal siderophore peptide synthase SidC"/>
    <property type="match status" value="1"/>
</dbReference>
<feature type="domain" description="Carrier" evidence="7">
    <location>
        <begin position="3744"/>
        <end position="3817"/>
    </location>
</feature>
<evidence type="ECO:0000256" key="3">
    <source>
        <dbReference type="ARBA" id="ARBA00022553"/>
    </source>
</evidence>
<dbReference type="InterPro" id="IPR023213">
    <property type="entry name" value="CAT-like_dom_sf"/>
</dbReference>
<dbReference type="InterPro" id="IPR009081">
    <property type="entry name" value="PP-bd_ACP"/>
</dbReference>
<dbReference type="InterPro" id="IPR020845">
    <property type="entry name" value="AMP-binding_CS"/>
</dbReference>
<dbReference type="SUPFAM" id="SSF47336">
    <property type="entry name" value="ACP-like"/>
    <property type="match status" value="5"/>
</dbReference>
<dbReference type="FunFam" id="3.40.50.980:FF:000001">
    <property type="entry name" value="Non-ribosomal peptide synthetase"/>
    <property type="match status" value="2"/>
</dbReference>
<dbReference type="InterPro" id="IPR001242">
    <property type="entry name" value="Condensation_dom"/>
</dbReference>
<dbReference type="InParanoid" id="A0A2J6TI28"/>
<dbReference type="Gene3D" id="1.10.1200.10">
    <property type="entry name" value="ACP-like"/>
    <property type="match status" value="5"/>
</dbReference>
<dbReference type="RefSeq" id="XP_024739532.1">
    <property type="nucleotide sequence ID" value="XM_024874315.1"/>
</dbReference>
<evidence type="ECO:0000313" key="9">
    <source>
        <dbReference type="Proteomes" id="UP000235371"/>
    </source>
</evidence>
<dbReference type="PROSITE" id="PS50075">
    <property type="entry name" value="CARRIER"/>
    <property type="match status" value="5"/>
</dbReference>
<dbReference type="InterPro" id="IPR036736">
    <property type="entry name" value="ACP-like_sf"/>
</dbReference>
<dbReference type="Proteomes" id="UP000235371">
    <property type="component" value="Unassembled WGS sequence"/>
</dbReference>
<keyword evidence="2" id="KW-0596">Phosphopantetheine</keyword>
<dbReference type="SUPFAM" id="SSF56801">
    <property type="entry name" value="Acetyl-CoA synthetase-like"/>
    <property type="match status" value="3"/>
</dbReference>
<dbReference type="Gene3D" id="3.30.559.30">
    <property type="entry name" value="Nonribosomal peptide synthetase, condensation domain"/>
    <property type="match status" value="6"/>
</dbReference>
<dbReference type="Pfam" id="PF00501">
    <property type="entry name" value="AMP-binding"/>
    <property type="match status" value="3"/>
</dbReference>
<gene>
    <name evidence="8" type="ORF">K444DRAFT_523792</name>
</gene>
<dbReference type="PANTHER" id="PTHR45527:SF1">
    <property type="entry name" value="FATTY ACID SYNTHASE"/>
    <property type="match status" value="1"/>
</dbReference>
<feature type="compositionally biased region" description="Polar residues" evidence="6">
    <location>
        <begin position="3728"/>
        <end position="3740"/>
    </location>
</feature>
<sequence length="4839" mass="537442">MSERLSILNDPPKVLEGPQLLHKLIRWDRHSEKCALDFTSGGTRQRYIYRDIQCLVDSLVLRIQESLPKRSSQTEQPHRQHIVPILLPQSPSLYISQLAILQSGGAFCPINLDAPQERIKFVVEDVSAGLLITTSEFKDVVSWENGPIVILVDEFPVLPKGEVLQPGVSRDMTPEDLAYVMYTSGSSGTPKGVAVSHLAVSQSLLAHERHIPQFKRFLQFAAPSFDVSVFEIFFPFIRGCTLVGCNRSQLLNDLPGILNELEIDAAELTPTVVGSLLQKRSNAPGLKLLLTIGEMLTTPIVGEFGASETKPCMLYGMYGPTEAAIHCTIYPEMAASTKPGNIGVPFDTVSTFIAAASTGPEDTANLKFLPVGELGELVLGGPQLAHGYLNREEQNKAAFVTFEGRNYYRTGDKARQLDDGTIEILGRMSGGQVKLRGQRVELGEIEEAVYKHPGVKTVSAIVLGGVLVVFTLVGDETLSAEDVMKTCAKWLPKFMLPSEIILSRNFPYLPSGKVDKKKLVADYQQHRDIDGSESAANLNETGKAVKQILEELLGPFPAKMRLAAIGLDSLVAIRVSSKLRVLGFNVSTVAILNCDTLSSLTRLCENSRTERSQVSDSPQRHTIEDVVTILNGNAKDVESTMLCTPLQTAMLAETAVDEKAYRNWVEIDLPETPDIQHVISNIRALSEANSILRTGFTESLDSDGYVQIIWKSFPDSNIEQVAMFNYEFDPLKDASLHHPIRIQMLQSSSSMKLLIHIYHALYDAWSLELLLDDLDTLLMAKPLAKRPPFADVVEGYANGILKYNDWTSKDYWKDHLSHLDVRRIPSFHSRNAPPPGLSNTRLATSISTSEVEAAARRLSSSPQSLFQAAYALVLGSYLGSADICFGTVFSGRTLPIVGIEHIAGPCLATLPVRVDLSLSTTMQDLIRELNTTNRKHLEFCDVPLRDIKSAGCVHPRQLLFDTLLIWQQTLHDHGHTRKHVKLVDTVDNLEFNLTIEIIPSPENIEMKANFQRSLFPESQVKNLLKQVEQLVRVVVEDEATPLEGVFDRLSSDVLSIENETPELGLKGGSLSSPVERIAAQDPERTAIEFAKAIGKDELDVSYVSYCELNSRANQMGNYLQAQNVLPDELVCICLEKSADFYTSILATAKIGAGYLPVTPDIPPERLEHILREAKVQVLMAEAASRPLLKAVQGLTIVYIDEINFADYSSKDILSRSSPNNIAYCVFTSGSTGTPKGVLVTQGNLLSNLDVLEDLYPVSKDSRFLQSCSQAFDVSVFEIFFAWRVGGCLCSAVKDVLFRDIENATRVLEVTHLSLTPTVASLIEPKKVPKVQFLVTAGEAVTQKVFNAWADRGLWQGYGPSETTNICTINPKVTRYDSINNIGPPFRNTSAFVLSPEPEFGLVPRGGEGEFCFGGSQVFRGYMDRSQEVSKIIKHPKYGRLYRSGDFGRLMPDGSLAFTGRKDDQVKIRGQRVELGEITNSMLRSGAVKDCVTMVIISEDGTSQRLVSFWTSGLENSEIFECIHPNPEIIKKLYKDIELALPAYMIPSSLIPVSFLPSTSQGKIDRRALIGQFRCLNAHYLNLASKTVKSPSDHTWTDLEQEIATATAKVAGVSLNEVGPETSFFSLGIDSISAISLSRVLRQSLDLEIEISDILKHPSVVRLANRLEIRGQKATASENTSADSFDFGFDENFLESTTSRFEKAGRSVQAIFPCTPLQEAMLSAAESSSEKLYDNHVALNISGQLEKIKACWREMVRRHEILRTCFVSTDMSRYVYAQVVLTDYDLEFGMITSSCGRSSGRREFEPPYAIDVIKSNGSTKLLISMHHALYDEVALSVLYEEVESLYHSKSLPPSVSFSPFLRNMASMNMDEADNFWGTILKDCVPSRFRRALQHSSKQQRSQNPSRIQRTTASFSLKWVEESTKKNSTSLLAILHTAWARLLSEHLQETDICFGNVVSGRTVPIDGIERLIAPCFNTIPTRLQNIHTLSYLEAFRKMQTLNADSLPFQLTPLRRLQSKFSPDGSRLFDTLFILQQPPRDLDSSIWSISEDDGAMDFPLVCEVVPKHSDDTLEIILHSYTSIFSKEETFALLTGFEERIQTSLQNPRRQILSAAIRDEIITESEKRETIELQESRTEESLTTMSVEEEKLRDVISNFTDVPSARIGRDISIFRFGLDSISTVQVAARLRKQGHIVLASDILERPTISQLSTYLLQLASKSTKAKEYDFDAFDRQHRETICSKHNLDAGRVEAVRPCTAVQKGMLAQTLHSDGQEYANSLWLELLPEYSVSRVKAAWETVCTQYEMLRTGFASFDDPKHSFVMVIYAKENFSLPWSEETEDNQTLSLKNMLERPWALALLQENGRSTIKFTAHHALYDAQSIQMILSDVAQAAASQASPNRPSIISLLGAILYNSEDDIEGQKLFWERAENKIVVNRFPDLTSLQISDHRSEVREVSSKSTVTELEGLCRQNGVTMQAAAQASWAKLLAAYIGESSTTFGMTLSGRSIHEEADGISFPSIVTLPVRCDVTGTNSALLSRTMNSNVSLHKYQFTPLTSIQKWAGFPEGKIFDTLFAYQKLPGSLEDVEFPWRVIREEASVDYAVSLEVQPAKSGELTLRLTFRVDLIPPEHAELLLRQYDALLLDILRNPDGPCDLAPDVHNELLSITPAKDYDIDGPVTLLHEYVERGAQQWPNKTALQFATSLEPGNTKSSSWTYEQLNNESNKIAHLLLNRQATPGQIILICFDKCAEASFAIIGILKAGCAYVALDPNAPAERLKFIIRDSGASLMLSAGKPGQMLQGILDRDIITLDSLDILAGCSSEQPQLSRDVTPHDVAYCLYTSGTTGTPKGCLITHDNMVHFLRAFQRLFSGHWSEDSKYLQFASFHFDVSVMEQFFSWSIGICVASAPRDVIFEDITGAIQQLGITHIDLTPSLARLIHPDDVPSLCKGAFITGGEQLKQEILDVWGEHAVIYNGYGPTEATIGCTMYQRVPKNGKPSNIGPQYDNVGSFVMKPGTELPVLRGGIGELCVSGKLVGMGYLNRPDLNVEKFPTLQSFNQRAYRTGDLVRILHDGCFVFLGRADDQVKLRGQRLELSEIVEVIRKSSSDLQEVVTLVLKHATQQKEQLVSFFVKSSPEEDGSLISTMRDACKSRLPGYMVPTHFIPIRALPLNANNKADSKQLAAIYNSLTVDDLQSLSQSSQQDKEWTENERRIVQILAEAMHIERSALTRSSNIFELGLDSISIIGFSRALQDAGLENAKLSAVKNNPSIGGLVRVLMGGTALDQGRENAYVAATQAMAAFSQRHMADVCDELGIESADVETIAPCTPVQEGMIYRFLESEYPLYFNNFEFRLDQRVDNEKMLAAWNNAVTRLQVLRTKFVSTSDGYAQVVLKSGIASLDGPIIDYDSAEKSHSLKTPYTLSLCSVNNLTLRIFHGLYDGNSLTLLLRRVVGEYRKLGSIEYGPSFTSSLPYGPLAQVPGAREFWSSHLEHWTHQTMPTILGSTEDVVATATIDDLVGFDALRKLLVATPQAVIQAVWLSVLQNLISSNLTIGIVASGRAIDFEGADRVIGPLFNTIPFHIKLQPGTSSGSLITKCHEFNMQMQDFQHTPLKNIQKWSPAKPGQSLFDTLFVFQRPEMDSEKFAKGTWTQVDGGQVADYPLAFEANLSPDSKRLDLTIVAQGTAITQARATDLLGQVLEVLHETIQNSGRNIVSQHDGGRIENGRNDPEEQSQGALLSTPTEPYTWSNEARNMRKEIALLAKASEETIDENSSIFELGLDSIDVIKLSSRLKKRAIVIPVSAIIKSQTIASLSRNISSRYNAAKRASGKSLESISRELRTYLEHTGKLPVDVETVLPATPLQQSMVNEMIKSGYTRYFNVDGFKLADNVNKEKLMAAVKKVIEQSPILRTTFVEIGDPRLPLSYAQIVQKKLNSSTENFSTRILRPGEEFEDFMGRFKAESTALAIEKQVLLQVHCVSAEQSKYLVIAISHALYDGTSLRSIHDDIQRTYHGELKPRPEFMPFLEEVFQSTTEEAKKFWRTTLSNLPPARFPREELFDDLDGSQSTRSERRSRVPLQKIEQLCKFSRITMQTLGQTCWALVLAHLMGQLDVVFGSVLSCRDSEDANEVMFPLMNTVAVRSVLHGRLLDMLKYMQEMSDMTRGYQHFPLGTAQAYALASRQGQTSTKDTALFDTLFIYQGRRSTTGSDRLYESVYGASDVEFLVCAEMEIVEDEYVSWTTACKSVAATDPEGIIDALESVLEHIIGNPGTQTIITDPEGISVCGLPKFKKSETKTAPAGTQPINGVDGEWSSTEVTIRKALHEISDVPEDAIRKDSTIFHLGLDSILVLKLPALLKKCGIKLSVSDILREQTVYGMANAAQGSKSDVNGTLDVDSILAAAVPAEELSSALLELEKEVGEIQYIMPATAGELFMIRQWQASQGAMFYQTFIYSLSGPIDRSKFETAWSELLGRHDILRTGFLELGTDIAQVVFKNPMNEVIYHPERSDSKIRKHRKDLRLPPVNLVVEGAEASSSIVKIMLHHALYDGISLPILIKEFQSLYRGKAVTETSHGFKSFIAQSVSASSPNSMQEKWKSYLNHCTLFPSRSTDDTAFTKSKKRMEVFHPLNQVSNIKQLAQDSGVSIDALFLAAASKIYASKLPSDSATQVVFGIYLANRSPFGEDLSNLVAPTLNLLPLRVQDPLSRTIPELAKVIQKDIHMISSKEMVSASLADIYTWTGVRVNFFVNILKSANPGIKSKQESKREEWIAVQDLGKRAEVVDEVVNEDIKVPSDGRCDAYLSSVDLEFRYHRDDNKLDVGVFAPTEMLPVEEAESMIGEFLRVFE</sequence>
<dbReference type="FunFam" id="3.40.50.12780:FF:000024">
    <property type="entry name" value="Nonribosomal siderophore peptide synthase SidC"/>
    <property type="match status" value="2"/>
</dbReference>
<dbReference type="NCBIfam" id="TIGR01733">
    <property type="entry name" value="AA-adenyl-dom"/>
    <property type="match status" value="2"/>
</dbReference>
<dbReference type="GO" id="GO:0031169">
    <property type="term" value="P:ferrichrome biosynthetic process"/>
    <property type="evidence" value="ECO:0007669"/>
    <property type="project" value="UniProtKB-ARBA"/>
</dbReference>
<dbReference type="GO" id="GO:0031177">
    <property type="term" value="F:phosphopantetheine binding"/>
    <property type="evidence" value="ECO:0007669"/>
    <property type="project" value="InterPro"/>
</dbReference>
<evidence type="ECO:0000256" key="2">
    <source>
        <dbReference type="ARBA" id="ARBA00022450"/>
    </source>
</evidence>
<dbReference type="FunFam" id="3.30.300.30:FF:000015">
    <property type="entry name" value="Nonribosomal peptide synthase SidD"/>
    <property type="match status" value="1"/>
</dbReference>
<dbReference type="Gene3D" id="3.30.559.10">
    <property type="entry name" value="Chloramphenicol acetyltransferase-like domain"/>
    <property type="match status" value="6"/>
</dbReference>
<dbReference type="InterPro" id="IPR006162">
    <property type="entry name" value="Ppantetheine_attach_site"/>
</dbReference>
<feature type="domain" description="Carrier" evidence="7">
    <location>
        <begin position="4307"/>
        <end position="4380"/>
    </location>
</feature>
<evidence type="ECO:0000256" key="6">
    <source>
        <dbReference type="SAM" id="MobiDB-lite"/>
    </source>
</evidence>
<dbReference type="PANTHER" id="PTHR45527">
    <property type="entry name" value="NONRIBOSOMAL PEPTIDE SYNTHETASE"/>
    <property type="match status" value="1"/>
</dbReference>
<dbReference type="OrthoDB" id="416786at2759"/>
<feature type="domain" description="Carrier" evidence="7">
    <location>
        <begin position="3201"/>
        <end position="3278"/>
    </location>
</feature>
<evidence type="ECO:0000256" key="1">
    <source>
        <dbReference type="ARBA" id="ARBA00004924"/>
    </source>
</evidence>
<proteinExistence type="inferred from homology"/>
<dbReference type="CDD" id="cd19542">
    <property type="entry name" value="CT_NRPS-like"/>
    <property type="match status" value="1"/>
</dbReference>
<name>A0A2J6TI28_9HELO</name>
<dbReference type="CDD" id="cd05918">
    <property type="entry name" value="A_NRPS_SidN3_like"/>
    <property type="match status" value="1"/>
</dbReference>
<keyword evidence="3" id="KW-0597">Phosphoprotein</keyword>
<dbReference type="InterPro" id="IPR000873">
    <property type="entry name" value="AMP-dep_synth/lig_dom"/>
</dbReference>
<dbReference type="SMART" id="SM00823">
    <property type="entry name" value="PKS_PP"/>
    <property type="match status" value="4"/>
</dbReference>
<feature type="region of interest" description="Disordered" evidence="6">
    <location>
        <begin position="3706"/>
        <end position="3740"/>
    </location>
</feature>
<dbReference type="InterPro" id="IPR010071">
    <property type="entry name" value="AA_adenyl_dom"/>
</dbReference>
<feature type="compositionally biased region" description="Basic and acidic residues" evidence="6">
    <location>
        <begin position="3714"/>
        <end position="3725"/>
    </location>
</feature>
<accession>A0A2J6TI28</accession>
<evidence type="ECO:0000256" key="4">
    <source>
        <dbReference type="ARBA" id="ARBA00022598"/>
    </source>
</evidence>
<dbReference type="GO" id="GO:0043041">
    <property type="term" value="P:amino acid activation for nonribosomal peptide biosynthetic process"/>
    <property type="evidence" value="ECO:0007669"/>
    <property type="project" value="TreeGrafter"/>
</dbReference>
<dbReference type="SUPFAM" id="SSF52777">
    <property type="entry name" value="CoA-dependent acyltransferases"/>
    <property type="match status" value="12"/>
</dbReference>
<dbReference type="GO" id="GO:0010106">
    <property type="term" value="P:cellular response to iron ion starvation"/>
    <property type="evidence" value="ECO:0007669"/>
    <property type="project" value="UniProtKB-ARBA"/>
</dbReference>
<feature type="domain" description="Carrier" evidence="7">
    <location>
        <begin position="1593"/>
        <end position="1670"/>
    </location>
</feature>
<dbReference type="GO" id="GO:0005737">
    <property type="term" value="C:cytoplasm"/>
    <property type="evidence" value="ECO:0007669"/>
    <property type="project" value="TreeGrafter"/>
</dbReference>
<organism evidence="8 9">
    <name type="scientific">Hyaloscypha bicolor E</name>
    <dbReference type="NCBI Taxonomy" id="1095630"/>
    <lineage>
        <taxon>Eukaryota</taxon>
        <taxon>Fungi</taxon>
        <taxon>Dikarya</taxon>
        <taxon>Ascomycota</taxon>
        <taxon>Pezizomycotina</taxon>
        <taxon>Leotiomycetes</taxon>
        <taxon>Helotiales</taxon>
        <taxon>Hyaloscyphaceae</taxon>
        <taxon>Hyaloscypha</taxon>
        <taxon>Hyaloscypha bicolor</taxon>
    </lineage>
</organism>
<dbReference type="GO" id="GO:0016874">
    <property type="term" value="F:ligase activity"/>
    <property type="evidence" value="ECO:0007669"/>
    <property type="project" value="UniProtKB-KW"/>
</dbReference>
<evidence type="ECO:0000313" key="8">
    <source>
        <dbReference type="EMBL" id="PMD62628.1"/>
    </source>
</evidence>
<comment type="similarity">
    <text evidence="5">Belongs to the NRP synthetase family.</text>
</comment>
<evidence type="ECO:0000256" key="5">
    <source>
        <dbReference type="ARBA" id="ARBA00029454"/>
    </source>
</evidence>
<dbReference type="InterPro" id="IPR045851">
    <property type="entry name" value="AMP-bd_C_sf"/>
</dbReference>
<dbReference type="Gene3D" id="3.40.50.12780">
    <property type="entry name" value="N-terminal domain of ligase-like"/>
    <property type="match status" value="3"/>
</dbReference>
<dbReference type="SMART" id="SM01294">
    <property type="entry name" value="PKS_PP_betabranch"/>
    <property type="match status" value="1"/>
</dbReference>
<dbReference type="EMBL" id="KZ613783">
    <property type="protein sequence ID" value="PMD62628.1"/>
    <property type="molecule type" value="Genomic_DNA"/>
</dbReference>
<dbReference type="InterPro" id="IPR020806">
    <property type="entry name" value="PKS_PP-bd"/>
</dbReference>
<dbReference type="Pfam" id="PF00668">
    <property type="entry name" value="Condensation"/>
    <property type="match status" value="6"/>
</dbReference>
<feature type="domain" description="Carrier" evidence="7">
    <location>
        <begin position="2142"/>
        <end position="2215"/>
    </location>
</feature>
<dbReference type="InterPro" id="IPR042099">
    <property type="entry name" value="ANL_N_sf"/>
</dbReference>
<keyword evidence="9" id="KW-1185">Reference proteome</keyword>
<protein>
    <recommendedName>
        <fullName evidence="7">Carrier domain-containing protein</fullName>
    </recommendedName>
</protein>
<dbReference type="Pfam" id="PF00550">
    <property type="entry name" value="PP-binding"/>
    <property type="match status" value="6"/>
</dbReference>
<dbReference type="GeneID" id="36582395"/>
<evidence type="ECO:0000259" key="7">
    <source>
        <dbReference type="PROSITE" id="PS50075"/>
    </source>
</evidence>
<dbReference type="NCBIfam" id="NF003417">
    <property type="entry name" value="PRK04813.1"/>
    <property type="match status" value="3"/>
</dbReference>
<reference evidence="8 9" key="1">
    <citation type="submission" date="2016-04" db="EMBL/GenBank/DDBJ databases">
        <title>A degradative enzymes factory behind the ericoid mycorrhizal symbiosis.</title>
        <authorList>
            <consortium name="DOE Joint Genome Institute"/>
            <person name="Martino E."/>
            <person name="Morin E."/>
            <person name="Grelet G."/>
            <person name="Kuo A."/>
            <person name="Kohler A."/>
            <person name="Daghino S."/>
            <person name="Barry K."/>
            <person name="Choi C."/>
            <person name="Cichocki N."/>
            <person name="Clum A."/>
            <person name="Copeland A."/>
            <person name="Hainaut M."/>
            <person name="Haridas S."/>
            <person name="Labutti K."/>
            <person name="Lindquist E."/>
            <person name="Lipzen A."/>
            <person name="Khouja H.-R."/>
            <person name="Murat C."/>
            <person name="Ohm R."/>
            <person name="Olson A."/>
            <person name="Spatafora J."/>
            <person name="Veneault-Fourrey C."/>
            <person name="Henrissat B."/>
            <person name="Grigoriev I."/>
            <person name="Martin F."/>
            <person name="Perotto S."/>
        </authorList>
    </citation>
    <scope>NUCLEOTIDE SEQUENCE [LARGE SCALE GENOMIC DNA]</scope>
    <source>
        <strain evidence="8 9">E</strain>
    </source>
</reference>
<comment type="pathway">
    <text evidence="1">Siderophore biosynthesis.</text>
</comment>
<keyword evidence="4" id="KW-0436">Ligase</keyword>